<keyword evidence="4 6" id="KW-1133">Transmembrane helix</keyword>
<feature type="transmembrane region" description="Helical" evidence="6">
    <location>
        <begin position="21"/>
        <end position="41"/>
    </location>
</feature>
<evidence type="ECO:0008006" key="10">
    <source>
        <dbReference type="Google" id="ProtNLM"/>
    </source>
</evidence>
<reference evidence="9" key="1">
    <citation type="submission" date="2024-06" db="EMBL/GenBank/DDBJ databases">
        <authorList>
            <person name="Ryan C."/>
        </authorList>
    </citation>
    <scope>NUCLEOTIDE SEQUENCE [LARGE SCALE GENOMIC DNA]</scope>
</reference>
<keyword evidence="9" id="KW-1185">Reference proteome</keyword>
<dbReference type="Pfam" id="PF00335">
    <property type="entry name" value="Tetraspanin"/>
    <property type="match status" value="1"/>
</dbReference>
<evidence type="ECO:0000256" key="5">
    <source>
        <dbReference type="ARBA" id="ARBA00023136"/>
    </source>
</evidence>
<dbReference type="PANTHER" id="PTHR32191">
    <property type="entry name" value="TETRASPANIN-8-RELATED"/>
    <property type="match status" value="1"/>
</dbReference>
<dbReference type="InterPro" id="IPR044991">
    <property type="entry name" value="TET_plant"/>
</dbReference>
<comment type="similarity">
    <text evidence="2">Belongs to the tetraspanin (TM4SF) family.</text>
</comment>
<evidence type="ECO:0000313" key="8">
    <source>
        <dbReference type="EMBL" id="CAL4936199.1"/>
    </source>
</evidence>
<dbReference type="EMBL" id="OZ075124">
    <property type="protein sequence ID" value="CAL4927575.1"/>
    <property type="molecule type" value="Genomic_DNA"/>
</dbReference>
<keyword evidence="3 6" id="KW-0812">Transmembrane</keyword>
<evidence type="ECO:0000313" key="9">
    <source>
        <dbReference type="Proteomes" id="UP001497457"/>
    </source>
</evidence>
<protein>
    <recommendedName>
        <fullName evidence="10">Tetraspanin-3</fullName>
    </recommendedName>
</protein>
<sequence length="290" mass="32271">MRGGNRMLREDIQGDTSILGLVNYITFLVSATVLGVGFWLASRAKLTDCIAMLHGPVVVLGALLMVISLMGFAGTSFRQSWLVRLYLVATFLIILGLFGLIVFIFASTDRGAGQAITKGRFLEYRLDDYKGLLHDRVADPKYWDTVRTCLRDGDACADMKELERDPNTGKFVEETPDTFYTRKLSPIQSGCCKPPTGCDFIYINETYWTPNPGVPVISDPDCSTWTNDQQTLCFDCGSCKAGVLAGIKKTWRIAGVLLILWLFILVIAYVTGCTAFRNANIRTRRSARCR</sequence>
<evidence type="ECO:0000256" key="3">
    <source>
        <dbReference type="ARBA" id="ARBA00022692"/>
    </source>
</evidence>
<keyword evidence="5 6" id="KW-0472">Membrane</keyword>
<gene>
    <name evidence="7" type="ORF">URODEC1_LOCUS24652</name>
    <name evidence="8" type="ORF">URODEC1_LOCUS29783</name>
</gene>
<dbReference type="InterPro" id="IPR018499">
    <property type="entry name" value="Tetraspanin/Peripherin"/>
</dbReference>
<dbReference type="Proteomes" id="UP001497457">
    <property type="component" value="Chromosome 15b"/>
</dbReference>
<proteinExistence type="inferred from homology"/>
<name>A0ABC8Y0H6_9POAL</name>
<organism evidence="8 9">
    <name type="scientific">Urochloa decumbens</name>
    <dbReference type="NCBI Taxonomy" id="240449"/>
    <lineage>
        <taxon>Eukaryota</taxon>
        <taxon>Viridiplantae</taxon>
        <taxon>Streptophyta</taxon>
        <taxon>Embryophyta</taxon>
        <taxon>Tracheophyta</taxon>
        <taxon>Spermatophyta</taxon>
        <taxon>Magnoliopsida</taxon>
        <taxon>Liliopsida</taxon>
        <taxon>Poales</taxon>
        <taxon>Poaceae</taxon>
        <taxon>PACMAD clade</taxon>
        <taxon>Panicoideae</taxon>
        <taxon>Panicodae</taxon>
        <taxon>Paniceae</taxon>
        <taxon>Melinidinae</taxon>
        <taxon>Urochloa</taxon>
    </lineage>
</organism>
<evidence type="ECO:0000256" key="4">
    <source>
        <dbReference type="ARBA" id="ARBA00022989"/>
    </source>
</evidence>
<evidence type="ECO:0000256" key="6">
    <source>
        <dbReference type="SAM" id="Phobius"/>
    </source>
</evidence>
<evidence type="ECO:0000256" key="2">
    <source>
        <dbReference type="ARBA" id="ARBA00006840"/>
    </source>
</evidence>
<comment type="subcellular location">
    <subcellularLocation>
        <location evidence="1">Membrane</location>
        <topology evidence="1">Multi-pass membrane protein</topology>
    </subcellularLocation>
</comment>
<feature type="transmembrane region" description="Helical" evidence="6">
    <location>
        <begin position="253"/>
        <end position="276"/>
    </location>
</feature>
<feature type="transmembrane region" description="Helical" evidence="6">
    <location>
        <begin position="53"/>
        <end position="73"/>
    </location>
</feature>
<reference evidence="8 9" key="2">
    <citation type="submission" date="2024-10" db="EMBL/GenBank/DDBJ databases">
        <authorList>
            <person name="Ryan C."/>
        </authorList>
    </citation>
    <scope>NUCLEOTIDE SEQUENCE [LARGE SCALE GENOMIC DNA]</scope>
</reference>
<accession>A0ABC8Y0H6</accession>
<feature type="transmembrane region" description="Helical" evidence="6">
    <location>
        <begin position="85"/>
        <end position="106"/>
    </location>
</feature>
<dbReference type="Proteomes" id="UP001497457">
    <property type="component" value="Chromosome 14rd"/>
</dbReference>
<dbReference type="GO" id="GO:0016020">
    <property type="term" value="C:membrane"/>
    <property type="evidence" value="ECO:0007669"/>
    <property type="project" value="UniProtKB-SubCell"/>
</dbReference>
<dbReference type="AlphaFoldDB" id="A0ABC8Y0H6"/>
<evidence type="ECO:0000256" key="1">
    <source>
        <dbReference type="ARBA" id="ARBA00004141"/>
    </source>
</evidence>
<evidence type="ECO:0000313" key="7">
    <source>
        <dbReference type="EMBL" id="CAL4927575.1"/>
    </source>
</evidence>
<dbReference type="EMBL" id="OZ075125">
    <property type="protein sequence ID" value="CAL4936199.1"/>
    <property type="molecule type" value="Genomic_DNA"/>
</dbReference>